<dbReference type="PRINTS" id="PR00455">
    <property type="entry name" value="HTHTETR"/>
</dbReference>
<keyword evidence="3" id="KW-0804">Transcription</keyword>
<dbReference type="AlphaFoldDB" id="A0A0M0FBA1"/>
<accession>A0A0M0FBA1</accession>
<dbReference type="Proteomes" id="UP000037387">
    <property type="component" value="Unassembled WGS sequence"/>
</dbReference>
<evidence type="ECO:0000259" key="6">
    <source>
        <dbReference type="PROSITE" id="PS50977"/>
    </source>
</evidence>
<evidence type="ECO:0000256" key="5">
    <source>
        <dbReference type="SAM" id="MobiDB-lite"/>
    </source>
</evidence>
<evidence type="ECO:0000256" key="1">
    <source>
        <dbReference type="ARBA" id="ARBA00023015"/>
    </source>
</evidence>
<dbReference type="PANTHER" id="PTHR30055:SF234">
    <property type="entry name" value="HTH-TYPE TRANSCRIPTIONAL REGULATOR BETI"/>
    <property type="match status" value="1"/>
</dbReference>
<feature type="region of interest" description="Disordered" evidence="5">
    <location>
        <begin position="1"/>
        <end position="46"/>
    </location>
</feature>
<dbReference type="InterPro" id="IPR001647">
    <property type="entry name" value="HTH_TetR"/>
</dbReference>
<dbReference type="EMBL" id="ATNL01000006">
    <property type="protein sequence ID" value="KON74890.1"/>
    <property type="molecule type" value="Genomic_DNA"/>
</dbReference>
<dbReference type="InterPro" id="IPR050109">
    <property type="entry name" value="HTH-type_TetR-like_transc_reg"/>
</dbReference>
<dbReference type="GO" id="GO:0003700">
    <property type="term" value="F:DNA-binding transcription factor activity"/>
    <property type="evidence" value="ECO:0007669"/>
    <property type="project" value="TreeGrafter"/>
</dbReference>
<sequence length="248" mass="26157">MPLPSATEPSGVPVPDLATDPATDPATGPATGPVSDPATGPATDRRAALRARHRRAIVDAAASLMEENGGARFTVDELAARADVARRTIFNHFASLDDVVVEVCEDVLGTVVDALGASAADPGTDRTTPLDDVTAALRGTDLVGPMAYLTRALGGTATEPTPRVTTMVVRTFTHLAERLVAETTRRHPDVDPLEIEMLVGALMAGVLVIQRRWWAATGAADDDASRRVWADLLDRLVDRVRAGWASPA</sequence>
<dbReference type="RefSeq" id="WP_260665551.1">
    <property type="nucleotide sequence ID" value="NZ_KQ435288.1"/>
</dbReference>
<organism evidence="7 8">
    <name type="scientific">Cellulosimicrobium cellulans F16</name>
    <dbReference type="NCBI Taxonomy" id="1350482"/>
    <lineage>
        <taxon>Bacteria</taxon>
        <taxon>Bacillati</taxon>
        <taxon>Actinomycetota</taxon>
        <taxon>Actinomycetes</taxon>
        <taxon>Micrococcales</taxon>
        <taxon>Promicromonosporaceae</taxon>
        <taxon>Cellulosimicrobium</taxon>
    </lineage>
</organism>
<dbReference type="Gene3D" id="1.10.357.10">
    <property type="entry name" value="Tetracycline Repressor, domain 2"/>
    <property type="match status" value="1"/>
</dbReference>
<dbReference type="Pfam" id="PF00440">
    <property type="entry name" value="TetR_N"/>
    <property type="match status" value="1"/>
</dbReference>
<evidence type="ECO:0000313" key="7">
    <source>
        <dbReference type="EMBL" id="KON74890.1"/>
    </source>
</evidence>
<name>A0A0M0FBA1_CELCE</name>
<evidence type="ECO:0000256" key="2">
    <source>
        <dbReference type="ARBA" id="ARBA00023125"/>
    </source>
</evidence>
<feature type="DNA-binding region" description="H-T-H motif" evidence="4">
    <location>
        <begin position="74"/>
        <end position="93"/>
    </location>
</feature>
<proteinExistence type="predicted"/>
<dbReference type="InterPro" id="IPR009057">
    <property type="entry name" value="Homeodomain-like_sf"/>
</dbReference>
<gene>
    <name evidence="7" type="ORF">M768_02835</name>
</gene>
<dbReference type="PROSITE" id="PS50977">
    <property type="entry name" value="HTH_TETR_2"/>
    <property type="match status" value="1"/>
</dbReference>
<keyword evidence="8" id="KW-1185">Reference proteome</keyword>
<evidence type="ECO:0000256" key="3">
    <source>
        <dbReference type="ARBA" id="ARBA00023163"/>
    </source>
</evidence>
<protein>
    <recommendedName>
        <fullName evidence="6">HTH tetR-type domain-containing protein</fullName>
    </recommendedName>
</protein>
<feature type="domain" description="HTH tetR-type" evidence="6">
    <location>
        <begin position="51"/>
        <end position="111"/>
    </location>
</feature>
<evidence type="ECO:0000256" key="4">
    <source>
        <dbReference type="PROSITE-ProRule" id="PRU00335"/>
    </source>
</evidence>
<comment type="caution">
    <text evidence="7">The sequence shown here is derived from an EMBL/GenBank/DDBJ whole genome shotgun (WGS) entry which is preliminary data.</text>
</comment>
<keyword evidence="2 4" id="KW-0238">DNA-binding</keyword>
<dbReference type="PANTHER" id="PTHR30055">
    <property type="entry name" value="HTH-TYPE TRANSCRIPTIONAL REGULATOR RUTR"/>
    <property type="match status" value="1"/>
</dbReference>
<reference evidence="7 8" key="1">
    <citation type="journal article" date="2015" name="Sci. Rep.">
        <title>Functional and structural properties of a novel cellulosome-like multienzyme complex: efficient glycoside hydrolysis of water-insoluble 7-xylosyl-10-deacetylpaclitaxel.</title>
        <authorList>
            <person name="Dou T.Y."/>
            <person name="Luan H.W."/>
            <person name="Ge G.B."/>
            <person name="Dong M.M."/>
            <person name="Zou H.F."/>
            <person name="He Y.Q."/>
            <person name="Cui P."/>
            <person name="Wang J.Y."/>
            <person name="Hao D.C."/>
            <person name="Yang S.L."/>
            <person name="Yang L."/>
        </authorList>
    </citation>
    <scope>NUCLEOTIDE SEQUENCE [LARGE SCALE GENOMIC DNA]</scope>
    <source>
        <strain evidence="7 8">F16</strain>
    </source>
</reference>
<dbReference type="GO" id="GO:0000976">
    <property type="term" value="F:transcription cis-regulatory region binding"/>
    <property type="evidence" value="ECO:0007669"/>
    <property type="project" value="TreeGrafter"/>
</dbReference>
<keyword evidence="1" id="KW-0805">Transcription regulation</keyword>
<evidence type="ECO:0000313" key="8">
    <source>
        <dbReference type="Proteomes" id="UP000037387"/>
    </source>
</evidence>
<dbReference type="SUPFAM" id="SSF46689">
    <property type="entry name" value="Homeodomain-like"/>
    <property type="match status" value="1"/>
</dbReference>